<keyword evidence="3 5" id="KW-0949">S-adenosyl-L-methionine</keyword>
<dbReference type="PANTHER" id="PTHR22807">
    <property type="entry name" value="NOP2 YEAST -RELATED NOL1/NOP2/FMU SUN DOMAIN-CONTAINING"/>
    <property type="match status" value="1"/>
</dbReference>
<dbReference type="GO" id="GO:0008173">
    <property type="term" value="F:RNA methyltransferase activity"/>
    <property type="evidence" value="ECO:0007669"/>
    <property type="project" value="InterPro"/>
</dbReference>
<evidence type="ECO:0000256" key="1">
    <source>
        <dbReference type="ARBA" id="ARBA00022603"/>
    </source>
</evidence>
<dbReference type="EnsemblMetazoa" id="G32219.2">
    <property type="protein sequence ID" value="G32219.2:cds"/>
    <property type="gene ID" value="G32219"/>
</dbReference>
<name>A0A8W8MBM6_MAGGI</name>
<evidence type="ECO:0000313" key="8">
    <source>
        <dbReference type="EnsemblMetazoa" id="G32219.2:cds"/>
    </source>
</evidence>
<evidence type="ECO:0000256" key="5">
    <source>
        <dbReference type="PROSITE-ProRule" id="PRU01023"/>
    </source>
</evidence>
<feature type="compositionally biased region" description="Acidic residues" evidence="6">
    <location>
        <begin position="454"/>
        <end position="465"/>
    </location>
</feature>
<comment type="similarity">
    <text evidence="5">Belongs to the class I-like SAM-binding methyltransferase superfamily. RsmB/NOP family.</text>
</comment>
<dbReference type="Pfam" id="PF04577">
    <property type="entry name" value="Glyco_transf_61"/>
    <property type="match status" value="1"/>
</dbReference>
<dbReference type="InterPro" id="IPR049625">
    <property type="entry name" value="Glyco_transf_61_cat"/>
</dbReference>
<dbReference type="Pfam" id="PF21153">
    <property type="entry name" value="NSUN5_N"/>
    <property type="match status" value="1"/>
</dbReference>
<feature type="active site" description="Nucleophile" evidence="5">
    <location>
        <position position="375"/>
    </location>
</feature>
<dbReference type="GO" id="GO:0003723">
    <property type="term" value="F:RNA binding"/>
    <property type="evidence" value="ECO:0007669"/>
    <property type="project" value="UniProtKB-UniRule"/>
</dbReference>
<dbReference type="InterPro" id="IPR049560">
    <property type="entry name" value="MeTrfase_RsmB-F_NOP2_cat"/>
</dbReference>
<feature type="binding site" evidence="5">
    <location>
        <begin position="241"/>
        <end position="247"/>
    </location>
    <ligand>
        <name>S-adenosyl-L-methionine</name>
        <dbReference type="ChEBI" id="CHEBI:59789"/>
    </ligand>
</feature>
<dbReference type="InterPro" id="IPR049561">
    <property type="entry name" value="NSUN5_7_fdxn-like"/>
</dbReference>
<dbReference type="GO" id="GO:0005730">
    <property type="term" value="C:nucleolus"/>
    <property type="evidence" value="ECO:0007669"/>
    <property type="project" value="TreeGrafter"/>
</dbReference>
<keyword evidence="9" id="KW-1185">Reference proteome</keyword>
<dbReference type="Gene3D" id="3.40.50.150">
    <property type="entry name" value="Vaccinia Virus protein VP39"/>
    <property type="match status" value="1"/>
</dbReference>
<evidence type="ECO:0000259" key="7">
    <source>
        <dbReference type="PROSITE" id="PS51686"/>
    </source>
</evidence>
<dbReference type="Pfam" id="PF21148">
    <property type="entry name" value="NSUN5_fdxn-like"/>
    <property type="match status" value="1"/>
</dbReference>
<feature type="domain" description="SAM-dependent MTase RsmB/NOP-type" evidence="7">
    <location>
        <begin position="129"/>
        <end position="441"/>
    </location>
</feature>
<keyword evidence="1 5" id="KW-0489">Methyltransferase</keyword>
<feature type="binding site" evidence="5">
    <location>
        <position position="320"/>
    </location>
    <ligand>
        <name>S-adenosyl-L-methionine</name>
        <dbReference type="ChEBI" id="CHEBI:59789"/>
    </ligand>
</feature>
<keyword evidence="4 5" id="KW-0694">RNA-binding</keyword>
<dbReference type="InterPro" id="IPR023267">
    <property type="entry name" value="RCMT"/>
</dbReference>
<dbReference type="InterPro" id="IPR001678">
    <property type="entry name" value="MeTrfase_RsmB-F_NOP2_dom"/>
</dbReference>
<dbReference type="PRINTS" id="PR02008">
    <property type="entry name" value="RCMTFAMILY"/>
</dbReference>
<dbReference type="InterPro" id="IPR048889">
    <property type="entry name" value="NSUN5_RCM1_N"/>
</dbReference>
<keyword evidence="2 5" id="KW-0808">Transferase</keyword>
<accession>A0A8W8MBM6</accession>
<dbReference type="GO" id="GO:0016757">
    <property type="term" value="F:glycosyltransferase activity"/>
    <property type="evidence" value="ECO:0007669"/>
    <property type="project" value="InterPro"/>
</dbReference>
<protein>
    <recommendedName>
        <fullName evidence="7">SAM-dependent MTase RsmB/NOP-type domain-containing protein</fullName>
    </recommendedName>
</protein>
<dbReference type="InterPro" id="IPR029063">
    <property type="entry name" value="SAM-dependent_MTases_sf"/>
</dbReference>
<dbReference type="Gene3D" id="3.30.70.1170">
    <property type="entry name" value="Sun protein, domain 3"/>
    <property type="match status" value="1"/>
</dbReference>
<feature type="binding site" evidence="5">
    <location>
        <position position="300"/>
    </location>
    <ligand>
        <name>S-adenosyl-L-methionine</name>
        <dbReference type="ChEBI" id="CHEBI:59789"/>
    </ligand>
</feature>
<dbReference type="SUPFAM" id="SSF53335">
    <property type="entry name" value="S-adenosyl-L-methionine-dependent methyltransferases"/>
    <property type="match status" value="1"/>
</dbReference>
<proteinExistence type="inferred from homology"/>
<sequence length="916" mass="105265">MGDMNRNSNLYIEAARVLHDIYEKKGSIKTCVHRSSFQEKQMLTALVSQTLRFAKVLETVVKRTKLLENNRLLWNDGMLARVLLYDFMIGPGLYKPGRLKVVMVKNKEIITSEFDRLLTAYGVNECSELPSSTTEALPRYVRVNLIKTSVDEVIDSFVDKGWTLLHVPTDFSSFKEVCQNLDENQFLRDFHLDDLLVFPAHTDFHDSRLVQDGTVILQDKASCLPAHILSPPEGAVVVDSCAAPGNKTSHMASLMGNKGTIYAFDHTIDPYVCQCEDRIEVLQERMEGAGVSCKVARCMDFLRVKTDSQTYRDVEYVMVDPSCSGSGIVSRLDSLTNDDASVSQRRLGQLHKLQAQILRHAFSFPKVKKIVYSTCSINEEENEQVCEEIYEKFKERFKIKKVMKNWPERGRKGYQKSDRYLRASPTATLTNGFFVACFKRRKMKQEVGSMESGMDQEEVSSEDDQGSQKQNGMDDEEKEENFKLNVRCTMRLHVRQQREYHVTTSFPDTRMSYQLALKTSPILSNLNVTKDDTLMAWSKSNTSICNNSFTGFAHLFAKLEGVLLDSSFSAGPQGGERIESVLNQPEEKEFLTLKPGYFQIRCDNITGDMEYKFQHGDHLVKWMAALKPVSKMPAHQEVDKITIAVTRYEYANVYHTMTDWYNAFLMLLFFNVKSFTANILFIDSHPQGGLDSIWTTLFGGYVRAGQLTKPQYFKNLIWNIQGYKSPMFRHNLPSIPHIEIFRLFFLAKHNVQVTKRLNCEKLHITFLWRRDYVAHPRNPRGIISRKAKNEKELEDSVHKLYPNHCIVSLRTENMSMHDQLGVIANTDILVGMHGAGLTLALFLPKNAGLIELYPKYWSVDNAHFKAIARWRNLQYTQWQNMDNKMEFPDYFTYIPPSVIQNLLSNIIGLMCKPYKD</sequence>
<feature type="region of interest" description="Disordered" evidence="6">
    <location>
        <begin position="447"/>
        <end position="479"/>
    </location>
</feature>
<dbReference type="PROSITE" id="PS51686">
    <property type="entry name" value="SAM_MT_RSMB_NOP"/>
    <property type="match status" value="1"/>
</dbReference>
<evidence type="ECO:0000256" key="6">
    <source>
        <dbReference type="SAM" id="MobiDB-lite"/>
    </source>
</evidence>
<dbReference type="Proteomes" id="UP000005408">
    <property type="component" value="Unassembled WGS sequence"/>
</dbReference>
<evidence type="ECO:0000256" key="4">
    <source>
        <dbReference type="ARBA" id="ARBA00022884"/>
    </source>
</evidence>
<dbReference type="AlphaFoldDB" id="A0A8W8MBM6"/>
<reference evidence="8" key="1">
    <citation type="submission" date="2022-08" db="UniProtKB">
        <authorList>
            <consortium name="EnsemblMetazoa"/>
        </authorList>
    </citation>
    <scope>IDENTIFICATION</scope>
    <source>
        <strain evidence="8">05x7-T-G4-1.051#20</strain>
    </source>
</reference>
<evidence type="ECO:0000256" key="3">
    <source>
        <dbReference type="ARBA" id="ARBA00022691"/>
    </source>
</evidence>
<dbReference type="PANTHER" id="PTHR22807:SF4">
    <property type="entry name" value="28S RRNA (CYTOSINE-C(5))-METHYLTRANSFERASE"/>
    <property type="match status" value="1"/>
</dbReference>
<dbReference type="GO" id="GO:0070475">
    <property type="term" value="P:rRNA base methylation"/>
    <property type="evidence" value="ECO:0007669"/>
    <property type="project" value="TreeGrafter"/>
</dbReference>
<evidence type="ECO:0000313" key="9">
    <source>
        <dbReference type="Proteomes" id="UP000005408"/>
    </source>
</evidence>
<evidence type="ECO:0000256" key="2">
    <source>
        <dbReference type="ARBA" id="ARBA00022679"/>
    </source>
</evidence>
<comment type="caution">
    <text evidence="5">Lacks conserved residue(s) required for the propagation of feature annotation.</text>
</comment>
<organism evidence="8 9">
    <name type="scientific">Magallana gigas</name>
    <name type="common">Pacific oyster</name>
    <name type="synonym">Crassostrea gigas</name>
    <dbReference type="NCBI Taxonomy" id="29159"/>
    <lineage>
        <taxon>Eukaryota</taxon>
        <taxon>Metazoa</taxon>
        <taxon>Spiralia</taxon>
        <taxon>Lophotrochozoa</taxon>
        <taxon>Mollusca</taxon>
        <taxon>Bivalvia</taxon>
        <taxon>Autobranchia</taxon>
        <taxon>Pteriomorphia</taxon>
        <taxon>Ostreida</taxon>
        <taxon>Ostreoidea</taxon>
        <taxon>Ostreidae</taxon>
        <taxon>Magallana</taxon>
    </lineage>
</organism>
<dbReference type="Pfam" id="PF01189">
    <property type="entry name" value="Methyltr_RsmB-F"/>
    <property type="match status" value="1"/>
</dbReference>